<proteinExistence type="predicted"/>
<reference evidence="3" key="1">
    <citation type="submission" date="2011-06" db="EMBL/GenBank/DDBJ databases">
        <authorList>
            <consortium name="US DOE Joint Genome Institute (JGI-PGF)"/>
            <person name="Lucas S."/>
            <person name="Han J."/>
            <person name="Lapidus A."/>
            <person name="Cheng J.-F."/>
            <person name="Goodwin L."/>
            <person name="Pitluck S."/>
            <person name="Peters L."/>
            <person name="Land M.L."/>
            <person name="Hauser L."/>
            <person name="Vogl K."/>
            <person name="Liu Z."/>
            <person name="Overmann J."/>
            <person name="Frigaard N.-U."/>
            <person name="Bryant D.A."/>
            <person name="Woyke T.J."/>
        </authorList>
    </citation>
    <scope>NUCLEOTIDE SEQUENCE [LARGE SCALE GENOMIC DNA]</scope>
    <source>
        <strain evidence="3">970</strain>
    </source>
</reference>
<dbReference type="RefSeq" id="WP_009150583.1">
    <property type="nucleotide sequence ID" value="NZ_CP121471.1"/>
</dbReference>
<feature type="transmembrane region" description="Helical" evidence="1">
    <location>
        <begin position="30"/>
        <end position="47"/>
    </location>
</feature>
<dbReference type="STRING" id="631362.Thi970DRAFT_03802"/>
<keyword evidence="3" id="KW-1185">Reference proteome</keyword>
<dbReference type="PROSITE" id="PS51257">
    <property type="entry name" value="PROKAR_LIPOPROTEIN"/>
    <property type="match status" value="1"/>
</dbReference>
<dbReference type="OrthoDB" id="5765207at2"/>
<dbReference type="EMBL" id="JH603170">
    <property type="protein sequence ID" value="EIC20180.1"/>
    <property type="molecule type" value="Genomic_DNA"/>
</dbReference>
<evidence type="ECO:0000313" key="3">
    <source>
        <dbReference type="Proteomes" id="UP000002964"/>
    </source>
</evidence>
<evidence type="ECO:0008006" key="4">
    <source>
        <dbReference type="Google" id="ProtNLM"/>
    </source>
</evidence>
<protein>
    <recommendedName>
        <fullName evidence="4">Glycine zipper domain-containing protein</fullName>
    </recommendedName>
</protein>
<organism evidence="2 3">
    <name type="scientific">Thiorhodovibrio frisius</name>
    <dbReference type="NCBI Taxonomy" id="631362"/>
    <lineage>
        <taxon>Bacteria</taxon>
        <taxon>Pseudomonadati</taxon>
        <taxon>Pseudomonadota</taxon>
        <taxon>Gammaproteobacteria</taxon>
        <taxon>Chromatiales</taxon>
        <taxon>Chromatiaceae</taxon>
        <taxon>Thiorhodovibrio</taxon>
    </lineage>
</organism>
<evidence type="ECO:0000313" key="2">
    <source>
        <dbReference type="EMBL" id="EIC20180.1"/>
    </source>
</evidence>
<dbReference type="AlphaFoldDB" id="H8Z4C3"/>
<sequence>MKNRIVVAGVLSSVVALSGCESTGGTQDQMAGAGIGALVGAGVGALVTGDARGAAAGAAIGGLMGLAVVSINQYQARQVRSSAADTRIYGLSQPVSSPQVKIRQGSSSPKTVRAGQSIDINTDYSVLLPSGKSSTSVTESWALKKDGKEVAKLPSKNSSRTAGGWAAEAEITVPSGIEPGTYVIEHRVKSGSSYDTDESTFVVRA</sequence>
<name>H8Z4C3_9GAMM</name>
<reference evidence="2 3" key="2">
    <citation type="submission" date="2011-11" db="EMBL/GenBank/DDBJ databases">
        <authorList>
            <consortium name="US DOE Joint Genome Institute"/>
            <person name="Lucas S."/>
            <person name="Han J."/>
            <person name="Lapidus A."/>
            <person name="Cheng J.-F."/>
            <person name="Goodwin L."/>
            <person name="Pitluck S."/>
            <person name="Peters L."/>
            <person name="Ovchinnikova G."/>
            <person name="Zhang X."/>
            <person name="Detter J.C."/>
            <person name="Han C."/>
            <person name="Tapia R."/>
            <person name="Land M."/>
            <person name="Hauser L."/>
            <person name="Kyrpides N."/>
            <person name="Ivanova N."/>
            <person name="Pagani I."/>
            <person name="Vogl K."/>
            <person name="Liu Z."/>
            <person name="Overmann J."/>
            <person name="Frigaard N.-U."/>
            <person name="Bryant D."/>
            <person name="Woyke T."/>
        </authorList>
    </citation>
    <scope>NUCLEOTIDE SEQUENCE [LARGE SCALE GENOMIC DNA]</scope>
    <source>
        <strain evidence="2 3">970</strain>
    </source>
</reference>
<dbReference type="Proteomes" id="UP000002964">
    <property type="component" value="Unassembled WGS sequence"/>
</dbReference>
<evidence type="ECO:0000256" key="1">
    <source>
        <dbReference type="SAM" id="Phobius"/>
    </source>
</evidence>
<gene>
    <name evidence="2" type="ORF">Thi970DRAFT_03802</name>
</gene>
<keyword evidence="1" id="KW-0472">Membrane</keyword>
<accession>H8Z4C3</accession>
<feature type="transmembrane region" description="Helical" evidence="1">
    <location>
        <begin position="54"/>
        <end position="74"/>
    </location>
</feature>
<keyword evidence="1" id="KW-0812">Transmembrane</keyword>
<dbReference type="HOGENOM" id="CLU_1336191_0_0_6"/>
<dbReference type="eggNOG" id="ENOG502ZBKH">
    <property type="taxonomic scope" value="Bacteria"/>
</dbReference>
<keyword evidence="1" id="KW-1133">Transmembrane helix</keyword>